<evidence type="ECO:0000313" key="1">
    <source>
        <dbReference type="EMBL" id="BAD73415.1"/>
    </source>
</evidence>
<gene>
    <name evidence="1" type="primary">P0516D04.10</name>
</gene>
<dbReference type="AlphaFoldDB" id="Q5QMD4"/>
<dbReference type="Proteomes" id="UP000817658">
    <property type="component" value="Chromosome 1"/>
</dbReference>
<accession>Q5QMD4</accession>
<organism evidence="1">
    <name type="scientific">Oryza sativa subsp. japonica</name>
    <name type="common">Rice</name>
    <dbReference type="NCBI Taxonomy" id="39947"/>
    <lineage>
        <taxon>Eukaryota</taxon>
        <taxon>Viridiplantae</taxon>
        <taxon>Streptophyta</taxon>
        <taxon>Embryophyta</taxon>
        <taxon>Tracheophyta</taxon>
        <taxon>Spermatophyta</taxon>
        <taxon>Magnoliopsida</taxon>
        <taxon>Liliopsida</taxon>
        <taxon>Poales</taxon>
        <taxon>Poaceae</taxon>
        <taxon>BOP clade</taxon>
        <taxon>Oryzoideae</taxon>
        <taxon>Oryzeae</taxon>
        <taxon>Oryzinae</taxon>
        <taxon>Oryza</taxon>
        <taxon>Oryza sativa</taxon>
    </lineage>
</organism>
<dbReference type="EMBL" id="AP003276">
    <property type="protein sequence ID" value="BAD73415.1"/>
    <property type="molecule type" value="Genomic_DNA"/>
</dbReference>
<protein>
    <submittedName>
        <fullName evidence="1">Uncharacterized protein</fullName>
    </submittedName>
</protein>
<reference evidence="1" key="1">
    <citation type="journal article" date="2002" name="Nature">
        <title>The genome sequence and structure of rice chromosome 1.</title>
        <authorList>
            <person name="Sasaki T."/>
            <person name="Matsumoto T."/>
            <person name="Yamamoto K."/>
            <person name="Sakata K."/>
            <person name="Baba T."/>
            <person name="Katayose Y."/>
            <person name="Wu J."/>
            <person name="Niimura Y."/>
            <person name="Cheng Z."/>
            <person name="Nagamura Y."/>
            <person name="Antonio B.A."/>
            <person name="Kanamori H."/>
            <person name="Hosokawa S."/>
            <person name="Masukawa M."/>
            <person name="Arikawa K."/>
            <person name="Chiden Y."/>
            <person name="Hayashi M."/>
            <person name="Okamoto M."/>
            <person name="Ando T."/>
            <person name="Aoki H."/>
            <person name="Arita K."/>
            <person name="Hamada M."/>
            <person name="Harada C."/>
            <person name="Hijishita S."/>
            <person name="Honda M."/>
            <person name="Ichikawa Y."/>
            <person name="Idonuma A."/>
            <person name="Iijima M."/>
            <person name="Ikeda M."/>
            <person name="Ikeno M."/>
            <person name="Itoh S."/>
            <person name="Itoh T."/>
            <person name="Itoh Y."/>
            <person name="Itoh Y."/>
            <person name="Iwabuchi A."/>
            <person name="Kamiya K."/>
            <person name="Karasawa W."/>
            <person name="Katagiri S."/>
            <person name="Kikuta A."/>
            <person name="Kobayashi N."/>
            <person name="Kono I."/>
            <person name="Machita K."/>
            <person name="Maehara T."/>
            <person name="Mizuno H."/>
            <person name="Mizubayashi T."/>
            <person name="Mukai Y."/>
            <person name="Nagasaki H."/>
            <person name="Nakashima M."/>
            <person name="Nakama Y."/>
            <person name="Nakamichi Y."/>
            <person name="Nakamura M."/>
            <person name="Namiki N."/>
            <person name="Negishi M."/>
            <person name="Ohta I."/>
            <person name="Ono N."/>
            <person name="Saji S."/>
            <person name="Sakai K."/>
            <person name="Shibata M."/>
            <person name="Shimokawa T."/>
            <person name="Shomura A."/>
            <person name="Song J."/>
            <person name="Takazaki Y."/>
            <person name="Terasawa K."/>
            <person name="Tsuji K."/>
            <person name="Waki K."/>
            <person name="Yamagata H."/>
            <person name="Yamane H."/>
            <person name="Yoshiki S."/>
            <person name="Yoshihara R."/>
            <person name="Yukawa K."/>
            <person name="Zhong H."/>
            <person name="Iwama H."/>
            <person name="Endo T."/>
            <person name="Ito H."/>
            <person name="Hahn J.H."/>
            <person name="Kim H.I."/>
            <person name="Eun M.Y."/>
            <person name="Yano M."/>
            <person name="Jiang J."/>
            <person name="Gojobori T."/>
        </authorList>
    </citation>
    <scope>NUCLEOTIDE SEQUENCE [LARGE SCALE GENOMIC DNA]</scope>
</reference>
<name>Q5QMD4_ORYSJ</name>
<sequence>MEMAPTRWRYEVGAHGDGVPLMLWLQGGGWPGSAARASGRGQIHGRLGQIWPVTVQVCSKSFTPLLANILPSMLLLPFYGRSASILGHWELRGKATPYGADPLLVGAIVGFYPYSYHTTLRAFCLHINGLGVFMRPSLPWFQFLACGAR</sequence>
<proteinExistence type="predicted"/>